<feature type="binding site" evidence="2">
    <location>
        <position position="265"/>
    </location>
    <ligand>
        <name>Cu cation</name>
        <dbReference type="ChEBI" id="CHEBI:23378"/>
    </ligand>
</feature>
<dbReference type="Pfam" id="PF02630">
    <property type="entry name" value="SCO1-SenC"/>
    <property type="match status" value="1"/>
</dbReference>
<keyword evidence="2" id="KW-0186">Copper</keyword>
<dbReference type="GO" id="GO:0033617">
    <property type="term" value="P:mitochondrial respiratory chain complex IV assembly"/>
    <property type="evidence" value="ECO:0007669"/>
    <property type="project" value="TreeGrafter"/>
</dbReference>
<dbReference type="PANTHER" id="PTHR12151">
    <property type="entry name" value="ELECTRON TRANSPORT PROTIN SCO1/SENC FAMILY MEMBER"/>
    <property type="match status" value="1"/>
</dbReference>
<feature type="binding site" evidence="2">
    <location>
        <position position="175"/>
    </location>
    <ligand>
        <name>Cu cation</name>
        <dbReference type="ChEBI" id="CHEBI:23378"/>
    </ligand>
</feature>
<dbReference type="CDD" id="cd02968">
    <property type="entry name" value="SCO"/>
    <property type="match status" value="1"/>
</dbReference>
<comment type="similarity">
    <text evidence="1">Belongs to the SCO1/2 family.</text>
</comment>
<dbReference type="Gene3D" id="3.40.30.10">
    <property type="entry name" value="Glutaredoxin"/>
    <property type="match status" value="1"/>
</dbReference>
<keyword evidence="2" id="KW-0479">Metal-binding</keyword>
<evidence type="ECO:0000313" key="4">
    <source>
        <dbReference type="EMBL" id="KAJ1975298.1"/>
    </source>
</evidence>
<reference evidence="4" key="1">
    <citation type="submission" date="2022-07" db="EMBL/GenBank/DDBJ databases">
        <title>Phylogenomic reconstructions and comparative analyses of Kickxellomycotina fungi.</title>
        <authorList>
            <person name="Reynolds N.K."/>
            <person name="Stajich J.E."/>
            <person name="Barry K."/>
            <person name="Grigoriev I.V."/>
            <person name="Crous P."/>
            <person name="Smith M.E."/>
        </authorList>
    </citation>
    <scope>NUCLEOTIDE SEQUENCE</scope>
    <source>
        <strain evidence="4">RSA 567</strain>
    </source>
</reference>
<organism evidence="4 5">
    <name type="scientific">Dimargaris verticillata</name>
    <dbReference type="NCBI Taxonomy" id="2761393"/>
    <lineage>
        <taxon>Eukaryota</taxon>
        <taxon>Fungi</taxon>
        <taxon>Fungi incertae sedis</taxon>
        <taxon>Zoopagomycota</taxon>
        <taxon>Kickxellomycotina</taxon>
        <taxon>Dimargaritomycetes</taxon>
        <taxon>Dimargaritales</taxon>
        <taxon>Dimargaritaceae</taxon>
        <taxon>Dimargaris</taxon>
    </lineage>
</organism>
<evidence type="ECO:0000313" key="5">
    <source>
        <dbReference type="Proteomes" id="UP001151582"/>
    </source>
</evidence>
<evidence type="ECO:0000256" key="2">
    <source>
        <dbReference type="PIRSR" id="PIRSR603782-1"/>
    </source>
</evidence>
<accession>A0A9W8EC99</accession>
<dbReference type="AlphaFoldDB" id="A0A9W8EC99"/>
<proteinExistence type="inferred from homology"/>
<dbReference type="FunFam" id="3.40.30.10:FF:000013">
    <property type="entry name" value="Blast:Protein SCO1 homolog, mitochondrial"/>
    <property type="match status" value="1"/>
</dbReference>
<comment type="caution">
    <text evidence="4">The sequence shown here is derived from an EMBL/GenBank/DDBJ whole genome shotgun (WGS) entry which is preliminary data.</text>
</comment>
<dbReference type="EMBL" id="JANBQB010000543">
    <property type="protein sequence ID" value="KAJ1975298.1"/>
    <property type="molecule type" value="Genomic_DNA"/>
</dbReference>
<keyword evidence="5" id="KW-1185">Reference proteome</keyword>
<gene>
    <name evidence="4" type="primary">SCO1</name>
    <name evidence="4" type="ORF">H4R34_004389</name>
</gene>
<dbReference type="InterPro" id="IPR036249">
    <property type="entry name" value="Thioredoxin-like_sf"/>
</dbReference>
<dbReference type="Proteomes" id="UP001151582">
    <property type="component" value="Unassembled WGS sequence"/>
</dbReference>
<dbReference type="SUPFAM" id="SSF52833">
    <property type="entry name" value="Thioredoxin-like"/>
    <property type="match status" value="1"/>
</dbReference>
<keyword evidence="3" id="KW-1015">Disulfide bond</keyword>
<dbReference type="GO" id="GO:0005507">
    <property type="term" value="F:copper ion binding"/>
    <property type="evidence" value="ECO:0007669"/>
    <property type="project" value="UniProtKB-ARBA"/>
</dbReference>
<dbReference type="OrthoDB" id="270009at2759"/>
<protein>
    <submittedName>
        <fullName evidence="4">Cu-binding protein</fullName>
    </submittedName>
</protein>
<dbReference type="GO" id="GO:0005739">
    <property type="term" value="C:mitochondrion"/>
    <property type="evidence" value="ECO:0007669"/>
    <property type="project" value="GOC"/>
</dbReference>
<feature type="binding site" evidence="2">
    <location>
        <position position="171"/>
    </location>
    <ligand>
        <name>Cu cation</name>
        <dbReference type="ChEBI" id="CHEBI:23378"/>
    </ligand>
</feature>
<dbReference type="PANTHER" id="PTHR12151:SF5">
    <property type="entry name" value="AT19154P"/>
    <property type="match status" value="1"/>
</dbReference>
<sequence>MLRNVPRWLKPAPRLPRVSIDNGITDLPAWPNLVSGDDDAINILIWQYALARSATRNLFVNTPATMCPPALRRYATMGPRGQGELKEKTLMGPFSPMSAALFLATGVGLYTYLRYEKERIQREKEKAREDQAVGKPRIGGPFDLIDQDGQRVTNQDFLGKFMLVYFGFTHCPDICPEELDKMADVLDKLDQDKDVTGTDVMPIFITCDPQRDGVKQIKEYTQEFHPRLVGLTGPFDEISKAAKAYRVYFSKPPTAQPDQDYLVDHSIFFYFMDPRGEFVDAFGRESQVDEVYTKIKNYMLAEQQSASVSA</sequence>
<dbReference type="InterPro" id="IPR003782">
    <property type="entry name" value="SCO1/SenC"/>
</dbReference>
<evidence type="ECO:0000256" key="1">
    <source>
        <dbReference type="ARBA" id="ARBA00010996"/>
    </source>
</evidence>
<feature type="disulfide bond" description="Redox-active" evidence="3">
    <location>
        <begin position="171"/>
        <end position="175"/>
    </location>
</feature>
<evidence type="ECO:0000256" key="3">
    <source>
        <dbReference type="PIRSR" id="PIRSR603782-2"/>
    </source>
</evidence>
<name>A0A9W8EC99_9FUNG</name>